<sequence>MRNVINTRVSTVVTTLCAFWALVPDAALTLVAYRFGHPNSVRRAPYTLAFNSFELAKIFGRLADQSPIGSVLATPSCSNLSPEIQGRRKWHGIFEHDGEEIDRLQFLKRLSAIQLTWPRYYVANRQPPFLVPDKQRHKFRLKGYLGNVATDMQKPDDSTDRDSSAVKCIRKIVKQPIDKEAADTVFVTLSHEEDKLTVNHIVAFIKYRSPLLQMVNWEAFIASLPVGPEDIPI</sequence>
<evidence type="ECO:0000313" key="2">
    <source>
        <dbReference type="Proteomes" id="UP001057455"/>
    </source>
</evidence>
<dbReference type="AlphaFoldDB" id="A0A9W5WVU8"/>
<protein>
    <submittedName>
        <fullName evidence="1">Phosphopentomutase</fullName>
    </submittedName>
</protein>
<accession>A0A9W5WVU8</accession>
<dbReference type="OrthoDB" id="361454at2759"/>
<dbReference type="EMBL" id="BLIY01000022">
    <property type="protein sequence ID" value="GFE55440.1"/>
    <property type="molecule type" value="Genomic_DNA"/>
</dbReference>
<reference evidence="1" key="1">
    <citation type="submission" date="2019-12" db="EMBL/GenBank/DDBJ databases">
        <title>Genome sequence of Babesia ovis.</title>
        <authorList>
            <person name="Yamagishi J."/>
            <person name="Sevinc F."/>
            <person name="Xuan X."/>
        </authorList>
    </citation>
    <scope>NUCLEOTIDE SEQUENCE</scope>
    <source>
        <strain evidence="1">Selcuk</strain>
    </source>
</reference>
<gene>
    <name evidence="1" type="ORF">BaOVIS_028440</name>
</gene>
<dbReference type="Proteomes" id="UP001057455">
    <property type="component" value="Unassembled WGS sequence"/>
</dbReference>
<keyword evidence="2" id="KW-1185">Reference proteome</keyword>
<proteinExistence type="predicted"/>
<name>A0A9W5WVU8_BABOV</name>
<evidence type="ECO:0000313" key="1">
    <source>
        <dbReference type="EMBL" id="GFE55440.1"/>
    </source>
</evidence>
<organism evidence="1 2">
    <name type="scientific">Babesia ovis</name>
    <dbReference type="NCBI Taxonomy" id="5869"/>
    <lineage>
        <taxon>Eukaryota</taxon>
        <taxon>Sar</taxon>
        <taxon>Alveolata</taxon>
        <taxon>Apicomplexa</taxon>
        <taxon>Aconoidasida</taxon>
        <taxon>Piroplasmida</taxon>
        <taxon>Babesiidae</taxon>
        <taxon>Babesia</taxon>
    </lineage>
</organism>
<comment type="caution">
    <text evidence="1">The sequence shown here is derived from an EMBL/GenBank/DDBJ whole genome shotgun (WGS) entry which is preliminary data.</text>
</comment>